<evidence type="ECO:0000313" key="2">
    <source>
        <dbReference type="Proteomes" id="UP000239650"/>
    </source>
</evidence>
<evidence type="ECO:0000313" key="1">
    <source>
        <dbReference type="EMBL" id="SPE22886.1"/>
    </source>
</evidence>
<dbReference type="InterPro" id="IPR007737">
    <property type="entry name" value="Mga_HTH"/>
</dbReference>
<comment type="caution">
    <text evidence="1">The sequence shown here is derived from an EMBL/GenBank/DDBJ whole genome shotgun (WGS) entry which is preliminary data.</text>
</comment>
<accession>A0A2K4QAE7</accession>
<reference evidence="1 2" key="1">
    <citation type="submission" date="2018-02" db="EMBL/GenBank/DDBJ databases">
        <authorList>
            <person name="Rodrigo-Torres L."/>
            <person name="Arahal R. D."/>
            <person name="Lucena T."/>
        </authorList>
    </citation>
    <scope>NUCLEOTIDE SEQUENCE [LARGE SCALE GENOMIC DNA]</scope>
    <source>
        <strain evidence="1 2">CECT 9267</strain>
    </source>
</reference>
<dbReference type="Proteomes" id="UP000239650">
    <property type="component" value="Unassembled WGS sequence"/>
</dbReference>
<dbReference type="RefSeq" id="WP_025016093.1">
    <property type="nucleotide sequence ID" value="NZ_AP017931.1"/>
</dbReference>
<dbReference type="AlphaFoldDB" id="A0A2K4QAE7"/>
<gene>
    <name evidence="1" type="ORF">LAS9267_01790</name>
</gene>
<dbReference type="Pfam" id="PF05043">
    <property type="entry name" value="Mga"/>
    <property type="match status" value="1"/>
</dbReference>
<organism evidence="1 2">
    <name type="scientific">Latilactobacillus sakei</name>
    <name type="common">Lactobacillus sakei</name>
    <dbReference type="NCBI Taxonomy" id="1599"/>
    <lineage>
        <taxon>Bacteria</taxon>
        <taxon>Bacillati</taxon>
        <taxon>Bacillota</taxon>
        <taxon>Bacilli</taxon>
        <taxon>Lactobacillales</taxon>
        <taxon>Lactobacillaceae</taxon>
        <taxon>Latilactobacillus</taxon>
    </lineage>
</organism>
<name>A0A2K4QAE7_LATSK</name>
<proteinExistence type="predicted"/>
<sequence>MEYLLEAEDYQSLLLFAYIESSPTNAVSVKMIEDKFDLTYFKVNRLMGDLIQDLEKLDLDQYFYIEKENGEYHYRKNGLDSIKRLLWVYCRRSLSFSLIDFMLKHPGATIEEFSDEAYISLTKAYKVRKSVRTFLKEYQIKGFDTKNVHDEFRLRLVLTQLYYHAFKDYELPFEQVKIQRADYLVELIGKQGIIATMTDAKRVFLTFYCLIASTRIQQGFEFNVEPAWQAKLGEYQSQIEQVQAQWPKGMLPIKSDEIAYLCQLLNILGWEKAPHQNVDLLPADFKKRVLAILQSSFRKHQEPVQLNLTDSPILGKLWKLCQRYYYDDNIVLDGFFSTNLSVFEENYYELYQGCLRFIDTLEEEQLLKKVKNHKTFIMELVMIALNNLDFKALVPSITVTVNFSLGMSYNRFIESNLRALPFNNIQINNQYSEETDIYLSDVLSRHVQSDYIIWNSPPNAIDWEVFGNLVARIKEAKRCD</sequence>
<protein>
    <submittedName>
        <fullName evidence="1">Mga helix-turn-helix domain protein</fullName>
    </submittedName>
</protein>
<dbReference type="EMBL" id="OKRC01000010">
    <property type="protein sequence ID" value="SPE22886.1"/>
    <property type="molecule type" value="Genomic_DNA"/>
</dbReference>